<organism evidence="1 2">
    <name type="scientific">Leucogyrophana mollusca</name>
    <dbReference type="NCBI Taxonomy" id="85980"/>
    <lineage>
        <taxon>Eukaryota</taxon>
        <taxon>Fungi</taxon>
        <taxon>Dikarya</taxon>
        <taxon>Basidiomycota</taxon>
        <taxon>Agaricomycotina</taxon>
        <taxon>Agaricomycetes</taxon>
        <taxon>Agaricomycetidae</taxon>
        <taxon>Boletales</taxon>
        <taxon>Boletales incertae sedis</taxon>
        <taxon>Leucogyrophana</taxon>
    </lineage>
</organism>
<evidence type="ECO:0000313" key="1">
    <source>
        <dbReference type="EMBL" id="KAH7918804.1"/>
    </source>
</evidence>
<dbReference type="Proteomes" id="UP000790709">
    <property type="component" value="Unassembled WGS sequence"/>
</dbReference>
<proteinExistence type="predicted"/>
<reference evidence="1" key="1">
    <citation type="journal article" date="2021" name="New Phytol.">
        <title>Evolutionary innovations through gain and loss of genes in the ectomycorrhizal Boletales.</title>
        <authorList>
            <person name="Wu G."/>
            <person name="Miyauchi S."/>
            <person name="Morin E."/>
            <person name="Kuo A."/>
            <person name="Drula E."/>
            <person name="Varga T."/>
            <person name="Kohler A."/>
            <person name="Feng B."/>
            <person name="Cao Y."/>
            <person name="Lipzen A."/>
            <person name="Daum C."/>
            <person name="Hundley H."/>
            <person name="Pangilinan J."/>
            <person name="Johnson J."/>
            <person name="Barry K."/>
            <person name="LaButti K."/>
            <person name="Ng V."/>
            <person name="Ahrendt S."/>
            <person name="Min B."/>
            <person name="Choi I.G."/>
            <person name="Park H."/>
            <person name="Plett J.M."/>
            <person name="Magnuson J."/>
            <person name="Spatafora J.W."/>
            <person name="Nagy L.G."/>
            <person name="Henrissat B."/>
            <person name="Grigoriev I.V."/>
            <person name="Yang Z.L."/>
            <person name="Xu J."/>
            <person name="Martin F.M."/>
        </authorList>
    </citation>
    <scope>NUCLEOTIDE SEQUENCE</scope>
    <source>
        <strain evidence="1">KUC20120723A-06</strain>
    </source>
</reference>
<sequence>MPPKRRRSPSPSILPLPALSTALTEEPALSHSPHASKKLKLLAEFNSTSPFPTFQHPTAAEAKSIHALLASHTPGGAPVHQAPSSGSNSATTCGHAPNVLDALIGTILSQNTSSANSSAAKRSLDAAFGTGESGFAKMVAAKRDDIVTAIRCGGLANRKAKIIQEALSTVKEKHGRFDLQHLAAPGVTDEQAMQELVSLDGVGPKTAACVLSFCLGRQAFAVDTHVFRLAKLLGWMPKSADRVGAQAHLELRIPPELKYGLHVMMVRHGRVCKGCKKDGKGSCVLKTWVKENGVEGGKVESEGEHDIKDLPKMEADAALTRGQARTRRMVKQ</sequence>
<dbReference type="EMBL" id="MU266732">
    <property type="protein sequence ID" value="KAH7918804.1"/>
    <property type="molecule type" value="Genomic_DNA"/>
</dbReference>
<name>A0ACB8B084_9AGAM</name>
<comment type="caution">
    <text evidence="1">The sequence shown here is derived from an EMBL/GenBank/DDBJ whole genome shotgun (WGS) entry which is preliminary data.</text>
</comment>
<evidence type="ECO:0000313" key="2">
    <source>
        <dbReference type="Proteomes" id="UP000790709"/>
    </source>
</evidence>
<keyword evidence="2" id="KW-1185">Reference proteome</keyword>
<protein>
    <submittedName>
        <fullName evidence="1">DNA glycosylase</fullName>
    </submittedName>
</protein>
<gene>
    <name evidence="1" type="ORF">BV22DRAFT_1041500</name>
</gene>
<accession>A0ACB8B084</accession>